<name>A0A3M0KGT1_HIRRU</name>
<sequence>MALVVRDKEIPRGKREENKETRGEKKQKEQRKQKKQKGGPLSQPPDKGSRDSSSHTTRTIMHAAPHIHMANGKALQASASAIKTSNIPVIKRQRQNWLDASDDGFFIATEETSFLSTVGTADQTKVSVVITTLSPVQRRKIRKKFTRSQLKRASRTPCSPIIAKTKSLMNNRQARSEPGPIIH</sequence>
<organism evidence="2 3">
    <name type="scientific">Hirundo rustica rustica</name>
    <dbReference type="NCBI Taxonomy" id="333673"/>
    <lineage>
        <taxon>Eukaryota</taxon>
        <taxon>Metazoa</taxon>
        <taxon>Chordata</taxon>
        <taxon>Craniata</taxon>
        <taxon>Vertebrata</taxon>
        <taxon>Euteleostomi</taxon>
        <taxon>Archelosauria</taxon>
        <taxon>Archosauria</taxon>
        <taxon>Dinosauria</taxon>
        <taxon>Saurischia</taxon>
        <taxon>Theropoda</taxon>
        <taxon>Coelurosauria</taxon>
        <taxon>Aves</taxon>
        <taxon>Neognathae</taxon>
        <taxon>Neoaves</taxon>
        <taxon>Telluraves</taxon>
        <taxon>Australaves</taxon>
        <taxon>Passeriformes</taxon>
        <taxon>Sylvioidea</taxon>
        <taxon>Hirundinidae</taxon>
        <taxon>Hirundo</taxon>
    </lineage>
</organism>
<protein>
    <submittedName>
        <fullName evidence="2">Uncharacterized protein</fullName>
    </submittedName>
</protein>
<feature type="region of interest" description="Disordered" evidence="1">
    <location>
        <begin position="1"/>
        <end position="56"/>
    </location>
</feature>
<evidence type="ECO:0000313" key="3">
    <source>
        <dbReference type="Proteomes" id="UP000269221"/>
    </source>
</evidence>
<accession>A0A3M0KGT1</accession>
<proteinExistence type="predicted"/>
<comment type="caution">
    <text evidence="2">The sequence shown here is derived from an EMBL/GenBank/DDBJ whole genome shotgun (WGS) entry which is preliminary data.</text>
</comment>
<dbReference type="Proteomes" id="UP000269221">
    <property type="component" value="Unassembled WGS sequence"/>
</dbReference>
<evidence type="ECO:0000313" key="2">
    <source>
        <dbReference type="EMBL" id="RMC12458.1"/>
    </source>
</evidence>
<keyword evidence="3" id="KW-1185">Reference proteome</keyword>
<evidence type="ECO:0000256" key="1">
    <source>
        <dbReference type="SAM" id="MobiDB-lite"/>
    </source>
</evidence>
<dbReference type="EMBL" id="QRBI01000106">
    <property type="protein sequence ID" value="RMC12458.1"/>
    <property type="molecule type" value="Genomic_DNA"/>
</dbReference>
<dbReference type="AlphaFoldDB" id="A0A3M0KGT1"/>
<dbReference type="STRING" id="333673.A0A3M0KGT1"/>
<feature type="compositionally biased region" description="Basic residues" evidence="1">
    <location>
        <begin position="28"/>
        <end position="37"/>
    </location>
</feature>
<gene>
    <name evidence="2" type="ORF">DUI87_09975</name>
</gene>
<dbReference type="OrthoDB" id="2193595at2759"/>
<feature type="compositionally biased region" description="Basic and acidic residues" evidence="1">
    <location>
        <begin position="1"/>
        <end position="27"/>
    </location>
</feature>
<reference evidence="2 3" key="1">
    <citation type="submission" date="2018-07" db="EMBL/GenBank/DDBJ databases">
        <title>A high quality draft genome assembly of the barn swallow (H. rustica rustica).</title>
        <authorList>
            <person name="Formenti G."/>
            <person name="Chiara M."/>
            <person name="Poveda L."/>
            <person name="Francoijs K.-J."/>
            <person name="Bonisoli-Alquati A."/>
            <person name="Canova L."/>
            <person name="Gianfranceschi L."/>
            <person name="Horner D.S."/>
            <person name="Saino N."/>
        </authorList>
    </citation>
    <scope>NUCLEOTIDE SEQUENCE [LARGE SCALE GENOMIC DNA]</scope>
    <source>
        <strain evidence="2">Chelidonia</strain>
        <tissue evidence="2">Blood</tissue>
    </source>
</reference>